<dbReference type="InterPro" id="IPR037232">
    <property type="entry name" value="NADH_quin_OxRdtase_su_C/D-like"/>
</dbReference>
<dbReference type="SUPFAM" id="SSF143243">
    <property type="entry name" value="Nqo5-like"/>
    <property type="match status" value="1"/>
</dbReference>
<evidence type="ECO:0000313" key="2">
    <source>
        <dbReference type="EMBL" id="OPX42082.1"/>
    </source>
</evidence>
<dbReference type="RefSeq" id="WP_080066451.1">
    <property type="nucleotide sequence ID" value="NZ_MZGX01000034.1"/>
</dbReference>
<dbReference type="AlphaFoldDB" id="A0A1V4SDT6"/>
<reference evidence="2 3" key="1">
    <citation type="submission" date="2017-03" db="EMBL/GenBank/DDBJ databases">
        <title>Genome sequence of Clostridium hungatei DSM 14427.</title>
        <authorList>
            <person name="Poehlein A."/>
            <person name="Daniel R."/>
        </authorList>
    </citation>
    <scope>NUCLEOTIDE SEQUENCE [LARGE SCALE GENOMIC DNA]</scope>
    <source>
        <strain evidence="2 3">DSM 14427</strain>
    </source>
</reference>
<keyword evidence="3" id="KW-1185">Reference proteome</keyword>
<organism evidence="2 3">
    <name type="scientific">Ruminiclostridium hungatei</name>
    <name type="common">Clostridium hungatei</name>
    <dbReference type="NCBI Taxonomy" id="48256"/>
    <lineage>
        <taxon>Bacteria</taxon>
        <taxon>Bacillati</taxon>
        <taxon>Bacillota</taxon>
        <taxon>Clostridia</taxon>
        <taxon>Eubacteriales</taxon>
        <taxon>Oscillospiraceae</taxon>
        <taxon>Ruminiclostridium</taxon>
    </lineage>
</organism>
<accession>A0A1V4SDT6</accession>
<dbReference type="STRING" id="48256.CLHUN_39870"/>
<dbReference type="EMBL" id="MZGX01000034">
    <property type="protein sequence ID" value="OPX42082.1"/>
    <property type="molecule type" value="Genomic_DNA"/>
</dbReference>
<name>A0A1V4SDT6_RUMHU</name>
<feature type="domain" description="NADH:ubiquinone oxidoreductase 30kDa subunit" evidence="1">
    <location>
        <begin position="23"/>
        <end position="92"/>
    </location>
</feature>
<dbReference type="InterPro" id="IPR012179">
    <property type="entry name" value="NiFe-hyd_3_EchD"/>
</dbReference>
<evidence type="ECO:0000259" key="1">
    <source>
        <dbReference type="Pfam" id="PF00329"/>
    </source>
</evidence>
<dbReference type="Proteomes" id="UP000191554">
    <property type="component" value="Unassembled WGS sequence"/>
</dbReference>
<gene>
    <name evidence="2" type="ORF">CLHUN_39870</name>
</gene>
<dbReference type="GO" id="GO:0008137">
    <property type="term" value="F:NADH dehydrogenase (ubiquinone) activity"/>
    <property type="evidence" value="ECO:0007669"/>
    <property type="project" value="InterPro"/>
</dbReference>
<dbReference type="OrthoDB" id="3178054at2"/>
<dbReference type="Pfam" id="PF00329">
    <property type="entry name" value="Complex1_30kDa"/>
    <property type="match status" value="1"/>
</dbReference>
<dbReference type="InterPro" id="IPR001268">
    <property type="entry name" value="NADH_UbQ_OxRdtase_30kDa_su"/>
</dbReference>
<sequence length="127" mass="14307">MIENLVEITCDQLLGEISKAKLEGYRFVTASCADNGDDTIDIIYHFDKDYGMRNYKVNVKKGEEVPSISKIIFSALLVENEMKELFGLNITGIVVDYGGHMLLSEEELGSPFLRQQITIEQRGGKKE</sequence>
<protein>
    <submittedName>
        <fullName evidence="2">Respiratory-chain NADH dehydrogenase, 30 Kd subunit</fullName>
    </submittedName>
</protein>
<proteinExistence type="predicted"/>
<dbReference type="PIRSF" id="PIRSF036585">
    <property type="entry name" value="EchD"/>
    <property type="match status" value="1"/>
</dbReference>
<comment type="caution">
    <text evidence="2">The sequence shown here is derived from an EMBL/GenBank/DDBJ whole genome shotgun (WGS) entry which is preliminary data.</text>
</comment>
<dbReference type="Gene3D" id="3.30.460.80">
    <property type="entry name" value="NADH:ubiquinone oxidoreductase, 30kDa subunit"/>
    <property type="match status" value="1"/>
</dbReference>
<evidence type="ECO:0000313" key="3">
    <source>
        <dbReference type="Proteomes" id="UP000191554"/>
    </source>
</evidence>